<evidence type="ECO:0000313" key="12">
    <source>
        <dbReference type="EMBL" id="MBN9645162.1"/>
    </source>
</evidence>
<dbReference type="InterPro" id="IPR016066">
    <property type="entry name" value="A-D-PHexomutase_CS"/>
</dbReference>
<evidence type="ECO:0000256" key="5">
    <source>
        <dbReference type="ARBA" id="ARBA00022842"/>
    </source>
</evidence>
<dbReference type="GO" id="GO:0006166">
    <property type="term" value="P:purine ribonucleoside salvage"/>
    <property type="evidence" value="ECO:0007669"/>
    <property type="project" value="TreeGrafter"/>
</dbReference>
<comment type="caution">
    <text evidence="12">The sequence shown here is derived from an EMBL/GenBank/DDBJ whole genome shotgun (WGS) entry which is preliminary data.</text>
</comment>
<dbReference type="PROSITE" id="PS00710">
    <property type="entry name" value="PGM_PMM"/>
    <property type="match status" value="1"/>
</dbReference>
<sequence>MITDPHCDDVVARATDWAEHDPDDDSARFVKDLVDTAHDDPAARGMLEQMFSGPLTFGTAGLRGEVGPGEHRMNRATVIKATKGLVDWLTARVANPVVVIGCDARHGSHAFAHDAAAVVAAAGGTAILLEEQLPTPVTAFAVRYLNADAGVMVTASHNPPADNGYKVYLGGRIATGDGRGVQLISPADKEIQRAIAAAGPADAIERDYSSVTRADVLEAYLARAGTLGEQGPDKEAKNNLRLVLTPMHGVGGRTAVAALARAGYHDVHLVGAQAYPDPDFPTVSFPNPEEPGALDLAVAAAEKVAADVIIALDPDADRCAVAIPVPDAHTGDTAWTQLSGDETGALLGDWVLSHTTGGGCASSLVSSRWLAAIAKGHGRGHTQTLTGFKWIARSPGIVFGYEEAIGFCCDPEFVRDKDGVCTAVTVANYAATLKQRGAGLVDELNRLRDDYGFYQTRPLTFRVTDLSLIDRTLDRLLDNPPTRLAGSQVVHTHDLSTGYNGLPPTTGLVLFTADNDRVIIRPSGTEPKLKCYLEVVIGNDQPRPGAAAQRRLERIAGDLTAAIGLGH</sequence>
<dbReference type="InterPro" id="IPR016055">
    <property type="entry name" value="A-D-PHexomutase_a/b/a-I/II/III"/>
</dbReference>
<dbReference type="Pfam" id="PF00408">
    <property type="entry name" value="PGM_PMM_IV"/>
    <property type="match status" value="1"/>
</dbReference>
<dbReference type="PANTHER" id="PTHR45745:SF1">
    <property type="entry name" value="PHOSPHOGLUCOMUTASE 2B-RELATED"/>
    <property type="match status" value="1"/>
</dbReference>
<evidence type="ECO:0000256" key="4">
    <source>
        <dbReference type="ARBA" id="ARBA00022723"/>
    </source>
</evidence>
<evidence type="ECO:0000259" key="8">
    <source>
        <dbReference type="Pfam" id="PF00408"/>
    </source>
</evidence>
<feature type="domain" description="Alpha-D-phosphohexomutase alpha/beta/alpha" evidence="10">
    <location>
        <begin position="232"/>
        <end position="322"/>
    </location>
</feature>
<organism evidence="12 13">
    <name type="scientific">Corynebacterium mendelii</name>
    <dbReference type="NCBI Taxonomy" id="2765362"/>
    <lineage>
        <taxon>Bacteria</taxon>
        <taxon>Bacillati</taxon>
        <taxon>Actinomycetota</taxon>
        <taxon>Actinomycetes</taxon>
        <taxon>Mycobacteriales</taxon>
        <taxon>Corynebacteriaceae</taxon>
        <taxon>Corynebacterium</taxon>
    </lineage>
</organism>
<name>A0A939E3X8_9CORY</name>
<comment type="cofactor">
    <cofactor evidence="1">
        <name>Mg(2+)</name>
        <dbReference type="ChEBI" id="CHEBI:18420"/>
    </cofactor>
</comment>
<evidence type="ECO:0000256" key="2">
    <source>
        <dbReference type="ARBA" id="ARBA00010231"/>
    </source>
</evidence>
<evidence type="ECO:0000259" key="11">
    <source>
        <dbReference type="Pfam" id="PF02880"/>
    </source>
</evidence>
<dbReference type="GO" id="GO:0000287">
    <property type="term" value="F:magnesium ion binding"/>
    <property type="evidence" value="ECO:0007669"/>
    <property type="project" value="InterPro"/>
</dbReference>
<evidence type="ECO:0000256" key="6">
    <source>
        <dbReference type="ARBA" id="ARBA00023235"/>
    </source>
</evidence>
<dbReference type="Pfam" id="PF02879">
    <property type="entry name" value="PGM_PMM_II"/>
    <property type="match status" value="1"/>
</dbReference>
<reference evidence="12" key="1">
    <citation type="submission" date="2021-03" db="EMBL/GenBank/DDBJ databases">
        <authorList>
            <person name="Sun Q."/>
        </authorList>
    </citation>
    <scope>NUCLEOTIDE SEQUENCE</scope>
    <source>
        <strain evidence="12">CCM 8862</strain>
    </source>
</reference>
<feature type="domain" description="Alpha-D-phosphohexomutase C-terminal" evidence="8">
    <location>
        <begin position="511"/>
        <end position="535"/>
    </location>
</feature>
<keyword evidence="6" id="KW-0413">Isomerase</keyword>
<evidence type="ECO:0000256" key="3">
    <source>
        <dbReference type="ARBA" id="ARBA00022553"/>
    </source>
</evidence>
<dbReference type="InterPro" id="IPR036900">
    <property type="entry name" value="A-D-PHexomutase_C_sf"/>
</dbReference>
<feature type="domain" description="Alpha-D-phosphohexomutase alpha/beta/alpha" evidence="9">
    <location>
        <begin position="56"/>
        <end position="196"/>
    </location>
</feature>
<evidence type="ECO:0000256" key="7">
    <source>
        <dbReference type="RuleBase" id="RU004326"/>
    </source>
</evidence>
<evidence type="ECO:0000259" key="10">
    <source>
        <dbReference type="Pfam" id="PF02879"/>
    </source>
</evidence>
<accession>A0A939E3X8</accession>
<comment type="similarity">
    <text evidence="2 7">Belongs to the phosphohexose mutase family.</text>
</comment>
<dbReference type="Pfam" id="PF02880">
    <property type="entry name" value="PGM_PMM_III"/>
    <property type="match status" value="1"/>
</dbReference>
<proteinExistence type="inferred from homology"/>
<dbReference type="SUPFAM" id="SSF53738">
    <property type="entry name" value="Phosphoglucomutase, first 3 domains"/>
    <property type="match status" value="3"/>
</dbReference>
<keyword evidence="5 7" id="KW-0460">Magnesium</keyword>
<dbReference type="InterPro" id="IPR005843">
    <property type="entry name" value="A-D-PHexomutase_C"/>
</dbReference>
<dbReference type="Pfam" id="PF02878">
    <property type="entry name" value="PGM_PMM_I"/>
    <property type="match status" value="1"/>
</dbReference>
<dbReference type="InterPro" id="IPR005845">
    <property type="entry name" value="A-D-PHexomutase_a/b/a-II"/>
</dbReference>
<dbReference type="Gene3D" id="3.30.310.50">
    <property type="entry name" value="Alpha-D-phosphohexomutase, C-terminal domain"/>
    <property type="match status" value="1"/>
</dbReference>
<keyword evidence="4 7" id="KW-0479">Metal-binding</keyword>
<keyword evidence="13" id="KW-1185">Reference proteome</keyword>
<dbReference type="InterPro" id="IPR005844">
    <property type="entry name" value="A-D-PHexomutase_a/b/a-I"/>
</dbReference>
<dbReference type="EMBL" id="JAFLEQ010000017">
    <property type="protein sequence ID" value="MBN9645162.1"/>
    <property type="molecule type" value="Genomic_DNA"/>
</dbReference>
<dbReference type="InterPro" id="IPR005841">
    <property type="entry name" value="Alpha-D-phosphohexomutase_SF"/>
</dbReference>
<feature type="domain" description="Alpha-D-phosphohexomutase alpha/beta/alpha" evidence="11">
    <location>
        <begin position="340"/>
        <end position="441"/>
    </location>
</feature>
<dbReference type="PANTHER" id="PTHR45745">
    <property type="entry name" value="PHOSPHOMANNOMUTASE 45A"/>
    <property type="match status" value="1"/>
</dbReference>
<dbReference type="GO" id="GO:0008973">
    <property type="term" value="F:phosphopentomutase activity"/>
    <property type="evidence" value="ECO:0007669"/>
    <property type="project" value="TreeGrafter"/>
</dbReference>
<dbReference type="SUPFAM" id="SSF55957">
    <property type="entry name" value="Phosphoglucomutase, C-terminal domain"/>
    <property type="match status" value="1"/>
</dbReference>
<protein>
    <submittedName>
        <fullName evidence="12">Phospho-sugar mutase</fullName>
    </submittedName>
</protein>
<evidence type="ECO:0000256" key="1">
    <source>
        <dbReference type="ARBA" id="ARBA00001946"/>
    </source>
</evidence>
<dbReference type="AlphaFoldDB" id="A0A939E3X8"/>
<dbReference type="RefSeq" id="WP_207279635.1">
    <property type="nucleotide sequence ID" value="NZ_JAFLEQ010000017.1"/>
</dbReference>
<keyword evidence="3" id="KW-0597">Phosphoprotein</keyword>
<dbReference type="GO" id="GO:0005975">
    <property type="term" value="P:carbohydrate metabolic process"/>
    <property type="evidence" value="ECO:0007669"/>
    <property type="project" value="InterPro"/>
</dbReference>
<dbReference type="PRINTS" id="PR00509">
    <property type="entry name" value="PGMPMM"/>
</dbReference>
<dbReference type="InterPro" id="IPR005846">
    <property type="entry name" value="A-D-PHexomutase_a/b/a-III"/>
</dbReference>
<gene>
    <name evidence="12" type="ORF">JZY06_11155</name>
</gene>
<dbReference type="Gene3D" id="3.40.120.10">
    <property type="entry name" value="Alpha-D-Glucose-1,6-Bisphosphate, subunit A, domain 3"/>
    <property type="match status" value="3"/>
</dbReference>
<dbReference type="Proteomes" id="UP000664332">
    <property type="component" value="Unassembled WGS sequence"/>
</dbReference>
<evidence type="ECO:0000259" key="9">
    <source>
        <dbReference type="Pfam" id="PF02878"/>
    </source>
</evidence>
<dbReference type="CDD" id="cd05799">
    <property type="entry name" value="PGM2"/>
    <property type="match status" value="1"/>
</dbReference>
<evidence type="ECO:0000313" key="13">
    <source>
        <dbReference type="Proteomes" id="UP000664332"/>
    </source>
</evidence>